<dbReference type="RefSeq" id="WP_309848621.1">
    <property type="nucleotide sequence ID" value="NZ_BAAAIU010000004.1"/>
</dbReference>
<dbReference type="InterPro" id="IPR039104">
    <property type="entry name" value="6PGL"/>
</dbReference>
<comment type="similarity">
    <text evidence="4 7">Belongs to the glucosamine/galactosamine-6-phosphate isomerase family. 6-phosphogluconolactonase subfamily.</text>
</comment>
<dbReference type="CDD" id="cd01400">
    <property type="entry name" value="6PGL"/>
    <property type="match status" value="1"/>
</dbReference>
<dbReference type="SUPFAM" id="SSF100950">
    <property type="entry name" value="NagB/RpiA/CoA transferase-like"/>
    <property type="match status" value="1"/>
</dbReference>
<dbReference type="Proteomes" id="UP001247307">
    <property type="component" value="Unassembled WGS sequence"/>
</dbReference>
<gene>
    <name evidence="7" type="primary">pgl</name>
    <name evidence="10" type="ORF">J2S35_000097</name>
</gene>
<dbReference type="Gene3D" id="3.40.50.1360">
    <property type="match status" value="1"/>
</dbReference>
<comment type="caution">
    <text evidence="10">The sequence shown here is derived from an EMBL/GenBank/DDBJ whole genome shotgun (WGS) entry which is preliminary data.</text>
</comment>
<dbReference type="GO" id="GO:0017057">
    <property type="term" value="F:6-phosphogluconolactonase activity"/>
    <property type="evidence" value="ECO:0007669"/>
    <property type="project" value="UniProtKB-UniRule"/>
</dbReference>
<organism evidence="10 11">
    <name type="scientific">Falsarthrobacter nasiphocae</name>
    <dbReference type="NCBI Taxonomy" id="189863"/>
    <lineage>
        <taxon>Bacteria</taxon>
        <taxon>Bacillati</taxon>
        <taxon>Actinomycetota</taxon>
        <taxon>Actinomycetes</taxon>
        <taxon>Micrococcales</taxon>
        <taxon>Micrococcaceae</taxon>
        <taxon>Falsarthrobacter</taxon>
    </lineage>
</organism>
<keyword evidence="7 10" id="KW-0378">Hydrolase</keyword>
<keyword evidence="11" id="KW-1185">Reference proteome</keyword>
<name>A0AAE4C5K0_9MICC</name>
<dbReference type="InterPro" id="IPR005900">
    <property type="entry name" value="6-phosphogluconolactonase_DevB"/>
</dbReference>
<comment type="function">
    <text evidence="2 7">Hydrolysis of 6-phosphogluconolactone to 6-phosphogluconate.</text>
</comment>
<dbReference type="NCBIfam" id="TIGR01198">
    <property type="entry name" value="pgl"/>
    <property type="match status" value="1"/>
</dbReference>
<dbReference type="EMBL" id="JAVDUI010000001">
    <property type="protein sequence ID" value="MDR6891157.1"/>
    <property type="molecule type" value="Genomic_DNA"/>
</dbReference>
<evidence type="ECO:0000256" key="4">
    <source>
        <dbReference type="ARBA" id="ARBA00010662"/>
    </source>
</evidence>
<dbReference type="GO" id="GO:0006098">
    <property type="term" value="P:pentose-phosphate shunt"/>
    <property type="evidence" value="ECO:0007669"/>
    <property type="project" value="InterPro"/>
</dbReference>
<accession>A0AAE4C5K0</accession>
<evidence type="ECO:0000256" key="5">
    <source>
        <dbReference type="ARBA" id="ARBA00013198"/>
    </source>
</evidence>
<evidence type="ECO:0000256" key="7">
    <source>
        <dbReference type="RuleBase" id="RU365095"/>
    </source>
</evidence>
<dbReference type="PANTHER" id="PTHR11054">
    <property type="entry name" value="6-PHOSPHOGLUCONOLACTONASE"/>
    <property type="match status" value="1"/>
</dbReference>
<dbReference type="InterPro" id="IPR037171">
    <property type="entry name" value="NagB/RpiA_transferase-like"/>
</dbReference>
<proteinExistence type="inferred from homology"/>
<evidence type="ECO:0000256" key="2">
    <source>
        <dbReference type="ARBA" id="ARBA00002681"/>
    </source>
</evidence>
<evidence type="ECO:0000256" key="6">
    <source>
        <dbReference type="ARBA" id="ARBA00020337"/>
    </source>
</evidence>
<dbReference type="AlphaFoldDB" id="A0AAE4C5K0"/>
<comment type="pathway">
    <text evidence="3 7">Carbohydrate degradation; pentose phosphate pathway; D-ribulose 5-phosphate from D-glucose 6-phosphate (oxidative stage): step 2/3.</text>
</comment>
<evidence type="ECO:0000256" key="3">
    <source>
        <dbReference type="ARBA" id="ARBA00004961"/>
    </source>
</evidence>
<evidence type="ECO:0000256" key="8">
    <source>
        <dbReference type="SAM" id="MobiDB-lite"/>
    </source>
</evidence>
<feature type="region of interest" description="Disordered" evidence="8">
    <location>
        <begin position="244"/>
        <end position="264"/>
    </location>
</feature>
<dbReference type="InterPro" id="IPR006148">
    <property type="entry name" value="Glc/Gal-6P_isomerase"/>
</dbReference>
<dbReference type="Pfam" id="PF01182">
    <property type="entry name" value="Glucosamine_iso"/>
    <property type="match status" value="1"/>
</dbReference>
<feature type="compositionally biased region" description="Low complexity" evidence="8">
    <location>
        <begin position="244"/>
        <end position="257"/>
    </location>
</feature>
<protein>
    <recommendedName>
        <fullName evidence="6 7">6-phosphogluconolactonase</fullName>
        <shortName evidence="7">6PGL</shortName>
        <ecNumber evidence="5 7">3.1.1.31</ecNumber>
    </recommendedName>
</protein>
<sequence>MSADPVTTVVLPTAEDVSRRAAAALLAEIERVQDEGRTAHVVLTGGTIGIRLLADARRLLATDAASLDPTRLELWWGDERFVPRDSEDRNERQAREALLDHLSIPEANTHHMGSSDEFGTAEEAADAYAALLQSRAPEGEDLPRFDVLLLGMGPDGHTASLFPGTGLVFAEGVTTAVHNSPKPPADRVSLTLTAINAAEEVWIAATGPEKAPMVARALAGAAPDEVPAGAPRGRRATRWYLDSASAGAAAPAGQSVSQDDDDDA</sequence>
<evidence type="ECO:0000256" key="1">
    <source>
        <dbReference type="ARBA" id="ARBA00000832"/>
    </source>
</evidence>
<comment type="catalytic activity">
    <reaction evidence="1 7">
        <text>6-phospho-D-glucono-1,5-lactone + H2O = 6-phospho-D-gluconate + H(+)</text>
        <dbReference type="Rhea" id="RHEA:12556"/>
        <dbReference type="ChEBI" id="CHEBI:15377"/>
        <dbReference type="ChEBI" id="CHEBI:15378"/>
        <dbReference type="ChEBI" id="CHEBI:57955"/>
        <dbReference type="ChEBI" id="CHEBI:58759"/>
        <dbReference type="EC" id="3.1.1.31"/>
    </reaction>
</comment>
<feature type="domain" description="Glucosamine/galactosamine-6-phosphate isomerase" evidence="9">
    <location>
        <begin position="13"/>
        <end position="237"/>
    </location>
</feature>
<dbReference type="GO" id="GO:0005975">
    <property type="term" value="P:carbohydrate metabolic process"/>
    <property type="evidence" value="ECO:0007669"/>
    <property type="project" value="UniProtKB-UniRule"/>
</dbReference>
<evidence type="ECO:0000313" key="10">
    <source>
        <dbReference type="EMBL" id="MDR6891157.1"/>
    </source>
</evidence>
<dbReference type="PANTHER" id="PTHR11054:SF0">
    <property type="entry name" value="6-PHOSPHOGLUCONOLACTONASE"/>
    <property type="match status" value="1"/>
</dbReference>
<dbReference type="EC" id="3.1.1.31" evidence="5 7"/>
<evidence type="ECO:0000259" key="9">
    <source>
        <dbReference type="Pfam" id="PF01182"/>
    </source>
</evidence>
<evidence type="ECO:0000313" key="11">
    <source>
        <dbReference type="Proteomes" id="UP001247307"/>
    </source>
</evidence>
<reference evidence="10" key="1">
    <citation type="submission" date="2023-07" db="EMBL/GenBank/DDBJ databases">
        <title>Sequencing the genomes of 1000 actinobacteria strains.</title>
        <authorList>
            <person name="Klenk H.-P."/>
        </authorList>
    </citation>
    <scope>NUCLEOTIDE SEQUENCE</scope>
    <source>
        <strain evidence="10">DSM 13988</strain>
    </source>
</reference>